<organism evidence="6 7">
    <name type="scientific">Bordetella ansorpii</name>
    <dbReference type="NCBI Taxonomy" id="288768"/>
    <lineage>
        <taxon>Bacteria</taxon>
        <taxon>Pseudomonadati</taxon>
        <taxon>Pseudomonadota</taxon>
        <taxon>Betaproteobacteria</taxon>
        <taxon>Burkholderiales</taxon>
        <taxon>Alcaligenaceae</taxon>
        <taxon>Bordetella</taxon>
    </lineage>
</organism>
<dbReference type="Proteomes" id="UP000076848">
    <property type="component" value="Unassembled WGS sequence"/>
</dbReference>
<accession>A0A157STM1</accession>
<dbReference type="PANTHER" id="PTHR32071">
    <property type="entry name" value="TRANSCRIPTIONAL REGULATORY PROTEIN"/>
    <property type="match status" value="1"/>
</dbReference>
<evidence type="ECO:0000313" key="7">
    <source>
        <dbReference type="Proteomes" id="UP000076848"/>
    </source>
</evidence>
<evidence type="ECO:0000256" key="2">
    <source>
        <dbReference type="ARBA" id="ARBA00022840"/>
    </source>
</evidence>
<dbReference type="Gene3D" id="3.30.1380.20">
    <property type="entry name" value="Trafficking protein particle complex subunit 3"/>
    <property type="match status" value="1"/>
</dbReference>
<evidence type="ECO:0000256" key="1">
    <source>
        <dbReference type="ARBA" id="ARBA00022741"/>
    </source>
</evidence>
<dbReference type="PANTHER" id="PTHR32071:SF57">
    <property type="entry name" value="C4-DICARBOXYLATE TRANSPORT TRANSCRIPTIONAL REGULATORY PROTEIN DCTD"/>
    <property type="match status" value="1"/>
</dbReference>
<dbReference type="GO" id="GO:0043565">
    <property type="term" value="F:sequence-specific DNA binding"/>
    <property type="evidence" value="ECO:0007669"/>
    <property type="project" value="InterPro"/>
</dbReference>
<dbReference type="InterPro" id="IPR025662">
    <property type="entry name" value="Sigma_54_int_dom_ATP-bd_1"/>
</dbReference>
<dbReference type="PROSITE" id="PS50045">
    <property type="entry name" value="SIGMA54_INTERACT_4"/>
    <property type="match status" value="1"/>
</dbReference>
<keyword evidence="3" id="KW-0805">Transcription regulation</keyword>
<evidence type="ECO:0000256" key="3">
    <source>
        <dbReference type="ARBA" id="ARBA00023015"/>
    </source>
</evidence>
<dbReference type="FunFam" id="3.40.50.300:FF:000006">
    <property type="entry name" value="DNA-binding transcriptional regulator NtrC"/>
    <property type="match status" value="1"/>
</dbReference>
<dbReference type="Pfam" id="PF02954">
    <property type="entry name" value="HTH_8"/>
    <property type="match status" value="1"/>
</dbReference>
<dbReference type="Pfam" id="PF25601">
    <property type="entry name" value="AAA_lid_14"/>
    <property type="match status" value="1"/>
</dbReference>
<dbReference type="Gene3D" id="1.10.10.60">
    <property type="entry name" value="Homeodomain-like"/>
    <property type="match status" value="1"/>
</dbReference>
<dbReference type="AlphaFoldDB" id="A0A157STM1"/>
<keyword evidence="2" id="KW-0067">ATP-binding</keyword>
<dbReference type="RefSeq" id="WP_011516070.1">
    <property type="nucleotide sequence ID" value="NZ_FKIF01000009.1"/>
</dbReference>
<dbReference type="OrthoDB" id="9761705at2"/>
<dbReference type="Pfam" id="PF06505">
    <property type="entry name" value="XylR_N"/>
    <property type="match status" value="1"/>
</dbReference>
<dbReference type="CDD" id="cd00009">
    <property type="entry name" value="AAA"/>
    <property type="match status" value="1"/>
</dbReference>
<keyword evidence="7" id="KW-1185">Reference proteome</keyword>
<keyword evidence="4" id="KW-0804">Transcription</keyword>
<dbReference type="PROSITE" id="PS00676">
    <property type="entry name" value="SIGMA54_INTERACT_2"/>
    <property type="match status" value="1"/>
</dbReference>
<gene>
    <name evidence="6" type="primary">norR</name>
    <name evidence="6" type="ORF">SAMEA3906486_04657</name>
</gene>
<dbReference type="InterPro" id="IPR027417">
    <property type="entry name" value="P-loop_NTPase"/>
</dbReference>
<dbReference type="InterPro" id="IPR010523">
    <property type="entry name" value="XylR_N"/>
</dbReference>
<dbReference type="SMART" id="SM00382">
    <property type="entry name" value="AAA"/>
    <property type="match status" value="1"/>
</dbReference>
<dbReference type="SMART" id="SM00989">
    <property type="entry name" value="V4R"/>
    <property type="match status" value="1"/>
</dbReference>
<dbReference type="InterPro" id="IPR002197">
    <property type="entry name" value="HTH_Fis"/>
</dbReference>
<dbReference type="Gene3D" id="3.40.50.300">
    <property type="entry name" value="P-loop containing nucleotide triphosphate hydrolases"/>
    <property type="match status" value="1"/>
</dbReference>
<dbReference type="Gene3D" id="1.10.8.60">
    <property type="match status" value="1"/>
</dbReference>
<dbReference type="InterPro" id="IPR024096">
    <property type="entry name" value="NO_sig/Golgi_transp_ligand-bd"/>
</dbReference>
<dbReference type="InterPro" id="IPR004096">
    <property type="entry name" value="V4R"/>
</dbReference>
<dbReference type="GO" id="GO:0006355">
    <property type="term" value="P:regulation of DNA-templated transcription"/>
    <property type="evidence" value="ECO:0007669"/>
    <property type="project" value="InterPro"/>
</dbReference>
<dbReference type="Pfam" id="PF00158">
    <property type="entry name" value="Sigma54_activat"/>
    <property type="match status" value="1"/>
</dbReference>
<dbReference type="InterPro" id="IPR003593">
    <property type="entry name" value="AAA+_ATPase"/>
</dbReference>
<dbReference type="InterPro" id="IPR009057">
    <property type="entry name" value="Homeodomain-like_sf"/>
</dbReference>
<dbReference type="PRINTS" id="PR01590">
    <property type="entry name" value="HTHFIS"/>
</dbReference>
<proteinExistence type="predicted"/>
<name>A0A157STM1_9BORD</name>
<dbReference type="InterPro" id="IPR002078">
    <property type="entry name" value="Sigma_54_int"/>
</dbReference>
<dbReference type="InterPro" id="IPR058031">
    <property type="entry name" value="AAA_lid_NorR"/>
</dbReference>
<dbReference type="EMBL" id="FKIF01000009">
    <property type="protein sequence ID" value="SAI73483.1"/>
    <property type="molecule type" value="Genomic_DNA"/>
</dbReference>
<dbReference type="PROSITE" id="PS00675">
    <property type="entry name" value="SIGMA54_INTERACT_1"/>
    <property type="match status" value="1"/>
</dbReference>
<dbReference type="STRING" id="288768.SAMEA3906486_04657"/>
<dbReference type="SUPFAM" id="SSF52540">
    <property type="entry name" value="P-loop containing nucleoside triphosphate hydrolases"/>
    <property type="match status" value="1"/>
</dbReference>
<dbReference type="Pfam" id="PF02830">
    <property type="entry name" value="V4R"/>
    <property type="match status" value="1"/>
</dbReference>
<protein>
    <submittedName>
        <fullName evidence="6">Anaerobic nitric oxide reductase transcriptional regulator</fullName>
    </submittedName>
</protein>
<reference evidence="6 7" key="1">
    <citation type="submission" date="2016-04" db="EMBL/GenBank/DDBJ databases">
        <authorList>
            <consortium name="Pathogen Informatics"/>
        </authorList>
    </citation>
    <scope>NUCLEOTIDE SEQUENCE [LARGE SCALE GENOMIC DNA]</scope>
    <source>
        <strain evidence="6 7">H050680373</strain>
    </source>
</reference>
<dbReference type="SUPFAM" id="SSF46689">
    <property type="entry name" value="Homeodomain-like"/>
    <property type="match status" value="1"/>
</dbReference>
<sequence>MKEEKGKAGEIDRGIPLFVPDVVADLHFPDIRDLAERLRFNPADGRIWLDDRRMVLIHTDAFASLRQELIEALGSDAARGLLTRMGYLSGSRDAALARKVRGQDSAFDAFAVGPQLHALEGIVLVEPVRVDIDSTTGQYYGEFLWKDSSEDEAHISVYGIGSEPACWMQIGYACGYTSAFMGRRILYREVECRAMGNTLCRIIGKPVDEWDAPDADLRYMLPQSLEKRRFVALKSSGPAPTDSTDHECVPCKPDEVPVKEGPIGASAGFNAVMHKIFRVAPTSATVLLMGESGVGKSLFARELHNRSSRVGKPFVELNCAALPDSLIESELFGVERGAFTGASDARVGRFESANEGTIFLDEIGNLSLTAQAKLLRVLQTGEMEHLGSSKTVKVNVRVITATNDNLKQAIKSGRFREDLFYRLNVFPIVIPPLRERKDDIPVLLEFFIKKFSKRHGRSLKGLSNRALHLLLDYSWPGNIREMENVLERGVILAEEGGTLDVCHLFSSGDTVECKGAFGLSDLGSLALDSISTSAPPETIRKSGEAPEGLEDWAALAVQMNKATLCEVEDALVRAALKAANGNISEAARLLGLTRAQLDYRVKKLNNSMPISTEK</sequence>
<evidence type="ECO:0000313" key="6">
    <source>
        <dbReference type="EMBL" id="SAI73483.1"/>
    </source>
</evidence>
<evidence type="ECO:0000259" key="5">
    <source>
        <dbReference type="PROSITE" id="PS50045"/>
    </source>
</evidence>
<dbReference type="GO" id="GO:0005524">
    <property type="term" value="F:ATP binding"/>
    <property type="evidence" value="ECO:0007669"/>
    <property type="project" value="UniProtKB-KW"/>
</dbReference>
<feature type="domain" description="Sigma-54 factor interaction" evidence="5">
    <location>
        <begin position="262"/>
        <end position="491"/>
    </location>
</feature>
<dbReference type="InterPro" id="IPR025943">
    <property type="entry name" value="Sigma_54_int_dom_ATP-bd_2"/>
</dbReference>
<dbReference type="SUPFAM" id="SSF111126">
    <property type="entry name" value="Ligand-binding domain in the NO signalling and Golgi transport"/>
    <property type="match status" value="1"/>
</dbReference>
<keyword evidence="1" id="KW-0547">Nucleotide-binding</keyword>
<evidence type="ECO:0000256" key="4">
    <source>
        <dbReference type="ARBA" id="ARBA00023163"/>
    </source>
</evidence>